<dbReference type="Pfam" id="PF01368">
    <property type="entry name" value="DHH"/>
    <property type="match status" value="1"/>
</dbReference>
<evidence type="ECO:0000313" key="6">
    <source>
        <dbReference type="Proteomes" id="UP000260655"/>
    </source>
</evidence>
<dbReference type="RefSeq" id="WP_055158172.1">
    <property type="nucleotide sequence ID" value="NZ_CYXR01000026.1"/>
</dbReference>
<dbReference type="EMBL" id="QSOV01000021">
    <property type="protein sequence ID" value="RGJ20914.1"/>
    <property type="molecule type" value="Genomic_DNA"/>
</dbReference>
<dbReference type="InterPro" id="IPR038763">
    <property type="entry name" value="DHH_sf"/>
</dbReference>
<dbReference type="AlphaFoldDB" id="A0A173UAS9"/>
<dbReference type="PANTHER" id="PTHR47618">
    <property type="entry name" value="BIFUNCTIONAL OLIGORIBONUCLEASE AND PAP PHOSPHATASE NRNA"/>
    <property type="match status" value="1"/>
</dbReference>
<feature type="domain" description="DDH" evidence="1">
    <location>
        <begin position="12"/>
        <end position="142"/>
    </location>
</feature>
<feature type="domain" description="DHHA1" evidence="2">
    <location>
        <begin position="217"/>
        <end position="293"/>
    </location>
</feature>
<dbReference type="Pfam" id="PF02272">
    <property type="entry name" value="DHHA1"/>
    <property type="match status" value="1"/>
</dbReference>
<reference evidence="4 6" key="2">
    <citation type="submission" date="2018-08" db="EMBL/GenBank/DDBJ databases">
        <title>A genome reference for cultivated species of the human gut microbiota.</title>
        <authorList>
            <person name="Zou Y."/>
            <person name="Xue W."/>
            <person name="Luo G."/>
        </authorList>
    </citation>
    <scope>NUCLEOTIDE SEQUENCE [LARGE SCALE GENOMIC DNA]</scope>
    <source>
        <strain evidence="4 6">TM07-19</strain>
    </source>
</reference>
<dbReference type="InterPro" id="IPR001667">
    <property type="entry name" value="DDH_dom"/>
</dbReference>
<dbReference type="GO" id="GO:0003676">
    <property type="term" value="F:nucleic acid binding"/>
    <property type="evidence" value="ECO:0007669"/>
    <property type="project" value="InterPro"/>
</dbReference>
<sequence length="319" mass="36189">MGFLNQLLKYKNICIQCHNSPDADALAAAYGVYTYLKLHDINVSIIYSGDYEIQKKDLLYMIDICEIPVEYVKELPKTDLLLLVDGQYGRGNVYRFEADNIAMIDHHMPSMKKTENAFIDYSYQSCSTIVWELLKEEGYDVKANEKLSIAFLYGLYTDTSSYVDLYKKHDIAMRDELSKDYPELERLKKSSMSLEDLMIAGEALYHAYFDKEKQYLLISAMHCEQSVLGIIGDMAIKVDVAKVSIAYTDIDSGYQVSIRSADREYLANEVAEKLCDGIGSGGGHIDKAGGVISRDCICESYAGWEIADIIKERMEKIMK</sequence>
<organism evidence="3 5">
    <name type="scientific">Coprococcus comes</name>
    <dbReference type="NCBI Taxonomy" id="410072"/>
    <lineage>
        <taxon>Bacteria</taxon>
        <taxon>Bacillati</taxon>
        <taxon>Bacillota</taxon>
        <taxon>Clostridia</taxon>
        <taxon>Lachnospirales</taxon>
        <taxon>Lachnospiraceae</taxon>
        <taxon>Coprococcus</taxon>
    </lineage>
</organism>
<dbReference type="PANTHER" id="PTHR47618:SF1">
    <property type="entry name" value="BIFUNCTIONAL OLIGORIBONUCLEASE AND PAP PHOSPHATASE NRNA"/>
    <property type="match status" value="1"/>
</dbReference>
<evidence type="ECO:0000259" key="2">
    <source>
        <dbReference type="Pfam" id="PF02272"/>
    </source>
</evidence>
<protein>
    <submittedName>
        <fullName evidence="4">DHH family phosphoesterase</fullName>
    </submittedName>
    <submittedName>
        <fullName evidence="3">Predicted signaling protein consisting of a modified GGDEF domain and a DHH domain</fullName>
    </submittedName>
</protein>
<dbReference type="InterPro" id="IPR003156">
    <property type="entry name" value="DHHA1_dom"/>
</dbReference>
<dbReference type="SUPFAM" id="SSF64182">
    <property type="entry name" value="DHH phosphoesterases"/>
    <property type="match status" value="1"/>
</dbReference>
<evidence type="ECO:0000313" key="4">
    <source>
        <dbReference type="EMBL" id="RGJ20914.1"/>
    </source>
</evidence>
<evidence type="ECO:0000313" key="5">
    <source>
        <dbReference type="Proteomes" id="UP000095727"/>
    </source>
</evidence>
<dbReference type="InterPro" id="IPR051319">
    <property type="entry name" value="Oligoribo/pAp-PDE_c-di-AMP_PDE"/>
</dbReference>
<gene>
    <name evidence="4" type="ORF">DXD67_14360</name>
    <name evidence="3" type="ORF">ERS852574_02826</name>
</gene>
<proteinExistence type="predicted"/>
<dbReference type="Proteomes" id="UP000260655">
    <property type="component" value="Unassembled WGS sequence"/>
</dbReference>
<dbReference type="Gene3D" id="3.90.1640.10">
    <property type="entry name" value="inorganic pyrophosphatase (n-terminal core)"/>
    <property type="match status" value="1"/>
</dbReference>
<dbReference type="Proteomes" id="UP000095727">
    <property type="component" value="Unassembled WGS sequence"/>
</dbReference>
<name>A0A173UAS9_9FIRM</name>
<evidence type="ECO:0000313" key="3">
    <source>
        <dbReference type="EMBL" id="CUN12061.1"/>
    </source>
</evidence>
<dbReference type="EMBL" id="CYXR01000026">
    <property type="protein sequence ID" value="CUN12061.1"/>
    <property type="molecule type" value="Genomic_DNA"/>
</dbReference>
<evidence type="ECO:0000259" key="1">
    <source>
        <dbReference type="Pfam" id="PF01368"/>
    </source>
</evidence>
<reference evidence="3 5" key="1">
    <citation type="submission" date="2015-09" db="EMBL/GenBank/DDBJ databases">
        <authorList>
            <consortium name="Pathogen Informatics"/>
        </authorList>
    </citation>
    <scope>NUCLEOTIDE SEQUENCE [LARGE SCALE GENOMIC DNA]</scope>
    <source>
        <strain evidence="3 5">2789STDY5834962</strain>
    </source>
</reference>
<accession>A0A173UAS9</accession>